<dbReference type="CDD" id="cd16922">
    <property type="entry name" value="HATPase_EvgS-ArcB-TorS-like"/>
    <property type="match status" value="1"/>
</dbReference>
<dbReference type="PANTHER" id="PTHR45339">
    <property type="entry name" value="HYBRID SIGNAL TRANSDUCTION HISTIDINE KINASE J"/>
    <property type="match status" value="1"/>
</dbReference>
<evidence type="ECO:0000256" key="4">
    <source>
        <dbReference type="ARBA" id="ARBA00023012"/>
    </source>
</evidence>
<feature type="domain" description="Histidine kinase" evidence="7">
    <location>
        <begin position="274"/>
        <end position="496"/>
    </location>
</feature>
<feature type="modified residue" description="Phosphohistidine" evidence="5">
    <location>
        <position position="746"/>
    </location>
</feature>
<dbReference type="NCBIfam" id="TIGR00229">
    <property type="entry name" value="sensory_box"/>
    <property type="match status" value="1"/>
</dbReference>
<dbReference type="Pfam" id="PF02518">
    <property type="entry name" value="HATPase_c"/>
    <property type="match status" value="1"/>
</dbReference>
<dbReference type="PROSITE" id="PS50110">
    <property type="entry name" value="RESPONSE_REGULATORY"/>
    <property type="match status" value="1"/>
</dbReference>
<dbReference type="Gene3D" id="1.20.120.160">
    <property type="entry name" value="HPT domain"/>
    <property type="match status" value="1"/>
</dbReference>
<dbReference type="EC" id="2.7.13.3" evidence="2"/>
<evidence type="ECO:0000259" key="10">
    <source>
        <dbReference type="PROSITE" id="PS50894"/>
    </source>
</evidence>
<dbReference type="Gene3D" id="3.30.450.20">
    <property type="entry name" value="PAS domain"/>
    <property type="match status" value="1"/>
</dbReference>
<dbReference type="SUPFAM" id="SSF52172">
    <property type="entry name" value="CheY-like"/>
    <property type="match status" value="1"/>
</dbReference>
<dbReference type="SMART" id="SM00448">
    <property type="entry name" value="REC"/>
    <property type="match status" value="1"/>
</dbReference>
<dbReference type="GO" id="GO:0005524">
    <property type="term" value="F:ATP binding"/>
    <property type="evidence" value="ECO:0007669"/>
    <property type="project" value="UniProtKB-KW"/>
</dbReference>
<evidence type="ECO:0000256" key="2">
    <source>
        <dbReference type="ARBA" id="ARBA00012438"/>
    </source>
</evidence>
<dbReference type="SUPFAM" id="SSF55785">
    <property type="entry name" value="PYP-like sensor domain (PAS domain)"/>
    <property type="match status" value="1"/>
</dbReference>
<dbReference type="InterPro" id="IPR003661">
    <property type="entry name" value="HisK_dim/P_dom"/>
</dbReference>
<dbReference type="EMBL" id="UGOA01000001">
    <property type="protein sequence ID" value="STX42549.1"/>
    <property type="molecule type" value="Genomic_DNA"/>
</dbReference>
<dbReference type="InterPro" id="IPR013656">
    <property type="entry name" value="PAS_4"/>
</dbReference>
<dbReference type="SMART" id="SM00388">
    <property type="entry name" value="HisKA"/>
    <property type="match status" value="1"/>
</dbReference>
<dbReference type="PROSITE" id="PS50894">
    <property type="entry name" value="HPT"/>
    <property type="match status" value="1"/>
</dbReference>
<dbReference type="GO" id="GO:0000155">
    <property type="term" value="F:phosphorelay sensor kinase activity"/>
    <property type="evidence" value="ECO:0007669"/>
    <property type="project" value="InterPro"/>
</dbReference>
<evidence type="ECO:0000256" key="3">
    <source>
        <dbReference type="ARBA" id="ARBA00022553"/>
    </source>
</evidence>
<feature type="domain" description="Response regulatory" evidence="8">
    <location>
        <begin position="538"/>
        <end position="657"/>
    </location>
</feature>
<feature type="domain" description="PAC" evidence="9">
    <location>
        <begin position="191"/>
        <end position="256"/>
    </location>
</feature>
<dbReference type="CDD" id="cd00130">
    <property type="entry name" value="PAS"/>
    <property type="match status" value="1"/>
</dbReference>
<keyword evidence="11" id="KW-0418">Kinase</keyword>
<sequence length="806" mass="91469">MVTQASSPTNQTMKEKINSLFFLSFLKEAERIVFFIDKKHTIKHIILKTDKNYFLELAYYQNKPFADAISHLNLDKKNIVNLMNKVNSTLFEQSELSDKNLNFEYTLLIAYINSSYLAIFTVIDRTNEALKSYINAIINTLPGAIYWKDKEGRYMGCNQFVANMAGFDKPEQVLGKTDFDLCWKEFAQDWRNLDLEVMRENKTYKREEPAKLANGRVITELTIKSPLYNEKNEIVGIIGTSMDITEQKNLEQDLIIARQKAEAASRAKTEFIANMSHDIRTPLIGVIGISEILENTLDDPEQKKDARMLYDSGEELLRMLNDILRDVSVGSMDANDIHLDTFDLYQCIADLVKLERPTTTLKNLGLNVDIDRNVPRYIVSDRNKIHRILLNLLGNAIKFTLAGHITIQISCLESNDSDIRLKFSVSDTGIGISKNIQDKVFDRFFRATPSYKGIYKGYGLGLHIVRSYVELLGGEIGLSSTEGVGTTVYFELSCRKGVEGDVIIEKLAGSQFHSPTPLTSSSLTKLSHPTNENEKKPLLLLVEDNMLAAKILETMVSKNGYRFKSASTGEEALELAKENHFDLIITDVGLPGMSGNELVAKIREWEIAHTKNPIPIIGLTGHTTGVMQAECLKAGMNDVFTKPITLNMIQNIVNKYIKHSEETQNTKTISSQGLGEELPATERELFELGHLPIFCEKEALKHFDGNLTLLQELIREFISEGRQDDIYQIEKAYTTNNWSEIEKIAHKLKGGAVYLGTARLELACQYLERYYKAGHRTLLEQLYHQLLTVNQETIDALRQWLRQDKP</sequence>
<dbReference type="InterPro" id="IPR003594">
    <property type="entry name" value="HATPase_dom"/>
</dbReference>
<dbReference type="InterPro" id="IPR035965">
    <property type="entry name" value="PAS-like_dom_sf"/>
</dbReference>
<dbReference type="Gene3D" id="3.30.565.10">
    <property type="entry name" value="Histidine kinase-like ATPase, C-terminal domain"/>
    <property type="match status" value="1"/>
</dbReference>
<dbReference type="InterPro" id="IPR011006">
    <property type="entry name" value="CheY-like_superfamily"/>
</dbReference>
<dbReference type="RefSeq" id="WP_115221339.1">
    <property type="nucleotide sequence ID" value="NZ_CAXYJE010000003.1"/>
</dbReference>
<feature type="modified residue" description="4-aspartylphosphate" evidence="6">
    <location>
        <position position="587"/>
    </location>
</feature>
<dbReference type="SUPFAM" id="SSF47226">
    <property type="entry name" value="Histidine-containing phosphotransfer domain, HPT domain"/>
    <property type="match status" value="1"/>
</dbReference>
<name>A0A378J4Y1_9GAMM</name>
<dbReference type="Pfam" id="PF08448">
    <property type="entry name" value="PAS_4"/>
    <property type="match status" value="1"/>
</dbReference>
<dbReference type="PANTHER" id="PTHR45339:SF5">
    <property type="entry name" value="HISTIDINE KINASE"/>
    <property type="match status" value="1"/>
</dbReference>
<dbReference type="InterPro" id="IPR004358">
    <property type="entry name" value="Sig_transdc_His_kin-like_C"/>
</dbReference>
<evidence type="ECO:0000259" key="7">
    <source>
        <dbReference type="PROSITE" id="PS50109"/>
    </source>
</evidence>
<dbReference type="InterPro" id="IPR036641">
    <property type="entry name" value="HPT_dom_sf"/>
</dbReference>
<reference evidence="11 12" key="1">
    <citation type="submission" date="2018-06" db="EMBL/GenBank/DDBJ databases">
        <authorList>
            <consortium name="Pathogen Informatics"/>
            <person name="Doyle S."/>
        </authorList>
    </citation>
    <scope>NUCLEOTIDE SEQUENCE [LARGE SCALE GENOMIC DNA]</scope>
    <source>
        <strain evidence="11 12">NCTC13292</strain>
    </source>
</reference>
<accession>A0A378J4Y1</accession>
<dbReference type="InterPro" id="IPR036097">
    <property type="entry name" value="HisK_dim/P_sf"/>
</dbReference>
<keyword evidence="4" id="KW-0902">Two-component regulatory system</keyword>
<dbReference type="FunFam" id="3.30.565.10:FF:000010">
    <property type="entry name" value="Sensor histidine kinase RcsC"/>
    <property type="match status" value="1"/>
</dbReference>
<evidence type="ECO:0000313" key="11">
    <source>
        <dbReference type="EMBL" id="STX42549.1"/>
    </source>
</evidence>
<keyword evidence="3 6" id="KW-0597">Phosphoprotein</keyword>
<organism evidence="11 12">
    <name type="scientific">Legionella donaldsonii</name>
    <dbReference type="NCBI Taxonomy" id="45060"/>
    <lineage>
        <taxon>Bacteria</taxon>
        <taxon>Pseudomonadati</taxon>
        <taxon>Pseudomonadota</taxon>
        <taxon>Gammaproteobacteria</taxon>
        <taxon>Legionellales</taxon>
        <taxon>Legionellaceae</taxon>
        <taxon>Legionella</taxon>
    </lineage>
</organism>
<proteinExistence type="predicted"/>
<dbReference type="SMART" id="SM00387">
    <property type="entry name" value="HATPase_c"/>
    <property type="match status" value="1"/>
</dbReference>
<protein>
    <recommendedName>
        <fullName evidence="2">histidine kinase</fullName>
        <ecNumber evidence="2">2.7.13.3</ecNumber>
    </recommendedName>
</protein>
<evidence type="ECO:0000259" key="9">
    <source>
        <dbReference type="PROSITE" id="PS50113"/>
    </source>
</evidence>
<dbReference type="CDD" id="cd17546">
    <property type="entry name" value="REC_hyHK_CKI1_RcsC-like"/>
    <property type="match status" value="1"/>
</dbReference>
<gene>
    <name evidence="11" type="primary">bvgS_3</name>
    <name evidence="11" type="ORF">NCTC13292_01638</name>
</gene>
<dbReference type="InterPro" id="IPR000014">
    <property type="entry name" value="PAS"/>
</dbReference>
<keyword evidence="11" id="KW-0808">Transferase</keyword>
<evidence type="ECO:0000256" key="5">
    <source>
        <dbReference type="PROSITE-ProRule" id="PRU00110"/>
    </source>
</evidence>
<keyword evidence="12" id="KW-1185">Reference proteome</keyword>
<dbReference type="InterPro" id="IPR008207">
    <property type="entry name" value="Sig_transdc_His_kin_Hpt_dom"/>
</dbReference>
<dbReference type="SUPFAM" id="SSF47384">
    <property type="entry name" value="Homodimeric domain of signal transducing histidine kinase"/>
    <property type="match status" value="1"/>
</dbReference>
<dbReference type="InterPro" id="IPR005467">
    <property type="entry name" value="His_kinase_dom"/>
</dbReference>
<evidence type="ECO:0000313" key="12">
    <source>
        <dbReference type="Proteomes" id="UP000254677"/>
    </source>
</evidence>
<evidence type="ECO:0000256" key="6">
    <source>
        <dbReference type="PROSITE-ProRule" id="PRU00169"/>
    </source>
</evidence>
<feature type="domain" description="HPt" evidence="10">
    <location>
        <begin position="707"/>
        <end position="804"/>
    </location>
</feature>
<dbReference type="PRINTS" id="PR00344">
    <property type="entry name" value="BCTRLSENSOR"/>
</dbReference>
<dbReference type="Pfam" id="PF01627">
    <property type="entry name" value="Hpt"/>
    <property type="match status" value="1"/>
</dbReference>
<dbReference type="InterPro" id="IPR001789">
    <property type="entry name" value="Sig_transdc_resp-reg_receiver"/>
</dbReference>
<dbReference type="Pfam" id="PF00072">
    <property type="entry name" value="Response_reg"/>
    <property type="match status" value="1"/>
</dbReference>
<dbReference type="Pfam" id="PF00512">
    <property type="entry name" value="HisKA"/>
    <property type="match status" value="1"/>
</dbReference>
<evidence type="ECO:0000259" key="8">
    <source>
        <dbReference type="PROSITE" id="PS50110"/>
    </source>
</evidence>
<dbReference type="InterPro" id="IPR000700">
    <property type="entry name" value="PAS-assoc_C"/>
</dbReference>
<evidence type="ECO:0000256" key="1">
    <source>
        <dbReference type="ARBA" id="ARBA00000085"/>
    </source>
</evidence>
<dbReference type="CDD" id="cd00088">
    <property type="entry name" value="HPT"/>
    <property type="match status" value="1"/>
</dbReference>
<dbReference type="InterPro" id="IPR036890">
    <property type="entry name" value="HATPase_C_sf"/>
</dbReference>
<dbReference type="AlphaFoldDB" id="A0A378J4Y1"/>
<dbReference type="Gene3D" id="3.40.50.2300">
    <property type="match status" value="1"/>
</dbReference>
<dbReference type="Gene3D" id="1.10.287.130">
    <property type="match status" value="1"/>
</dbReference>
<dbReference type="OrthoDB" id="9810730at2"/>
<dbReference type="PROSITE" id="PS50113">
    <property type="entry name" value="PAC"/>
    <property type="match status" value="1"/>
</dbReference>
<dbReference type="PROSITE" id="PS50109">
    <property type="entry name" value="HIS_KIN"/>
    <property type="match status" value="1"/>
</dbReference>
<dbReference type="Proteomes" id="UP000254677">
    <property type="component" value="Unassembled WGS sequence"/>
</dbReference>
<dbReference type="GO" id="GO:0005886">
    <property type="term" value="C:plasma membrane"/>
    <property type="evidence" value="ECO:0007669"/>
    <property type="project" value="UniProtKB-SubCell"/>
</dbReference>
<dbReference type="SUPFAM" id="SSF55874">
    <property type="entry name" value="ATPase domain of HSP90 chaperone/DNA topoisomerase II/histidine kinase"/>
    <property type="match status" value="1"/>
</dbReference>
<comment type="catalytic activity">
    <reaction evidence="1">
        <text>ATP + protein L-histidine = ADP + protein N-phospho-L-histidine.</text>
        <dbReference type="EC" id="2.7.13.3"/>
    </reaction>
</comment>
<dbReference type="CDD" id="cd00082">
    <property type="entry name" value="HisKA"/>
    <property type="match status" value="1"/>
</dbReference>